<dbReference type="EMBL" id="CP051204">
    <property type="protein sequence ID" value="QJB39466.1"/>
    <property type="molecule type" value="Genomic_DNA"/>
</dbReference>
<reference evidence="1 2" key="2">
    <citation type="submission" date="2020-09" db="EMBL/GenBank/DDBJ databases">
        <authorList>
            <person name="Kittiwongwattana C."/>
        </authorList>
    </citation>
    <scope>NUCLEOTIDE SEQUENCE [LARGE SCALE GENOMIC DNA]</scope>
    <source>
        <strain evidence="1 2">1303</strain>
    </source>
</reference>
<reference evidence="2" key="1">
    <citation type="submission" date="2020-04" db="EMBL/GenBank/DDBJ databases">
        <authorList>
            <person name="Kittiwongwattana C."/>
        </authorList>
    </citation>
    <scope>NUCLEOTIDE SEQUENCE [LARGE SCALE GENOMIC DNA]</scope>
    <source>
        <strain evidence="2">1303</strain>
    </source>
</reference>
<proteinExistence type="predicted"/>
<evidence type="ECO:0008006" key="3">
    <source>
        <dbReference type="Google" id="ProtNLM"/>
    </source>
</evidence>
<gene>
    <name evidence="1" type="ORF">HF324_17025</name>
</gene>
<keyword evidence="2" id="KW-1185">Reference proteome</keyword>
<protein>
    <recommendedName>
        <fullName evidence="3">Immunity protein 49</fullName>
    </recommendedName>
</protein>
<evidence type="ECO:0000313" key="2">
    <source>
        <dbReference type="Proteomes" id="UP000503144"/>
    </source>
</evidence>
<dbReference type="Proteomes" id="UP000503144">
    <property type="component" value="Chromosome"/>
</dbReference>
<sequence length="335" mass="38759">MKHDILKIINILSIRERVKPIGSHLVKELIMSNSSPITFNERVSLMSLFSLVEKAMREARLDNVNYSGFYFDEIDKRSNFNHGFASYIECALVCPAKAFYLYKFTDKYEEAISLLKESITGINKITEAGISAAIDGAIDQYLNICRLLCKQKGIHEAMKECGSLLYFLLTNKSLLQYASIVIPAMRSEDDKILMVEYVTNSFVGKCIREIVEGEQYDCLMSLFSLFRNPISDYESFYFHNYGEAARHILRSFESDSIDILQDMTSHLERVFNLPSLLQYYYFVRLEKKYLKIYGNDVELEMSIRRYCIERLSLGYLYEDVDALYVPVPSPVRVAP</sequence>
<name>A0ABX6LH87_9BACT</name>
<evidence type="ECO:0000313" key="1">
    <source>
        <dbReference type="EMBL" id="QJB39466.1"/>
    </source>
</evidence>
<dbReference type="RefSeq" id="WP_168861175.1">
    <property type="nucleotide sequence ID" value="NZ_CP051204.2"/>
</dbReference>
<organism evidence="1 2">
    <name type="scientific">Chitinophaga oryzae</name>
    <dbReference type="NCBI Taxonomy" id="2725414"/>
    <lineage>
        <taxon>Bacteria</taxon>
        <taxon>Pseudomonadati</taxon>
        <taxon>Bacteroidota</taxon>
        <taxon>Chitinophagia</taxon>
        <taxon>Chitinophagales</taxon>
        <taxon>Chitinophagaceae</taxon>
        <taxon>Chitinophaga</taxon>
    </lineage>
</organism>
<accession>A0ABX6LH87</accession>